<evidence type="ECO:0000256" key="1">
    <source>
        <dbReference type="SAM" id="MobiDB-lite"/>
    </source>
</evidence>
<feature type="region of interest" description="Disordered" evidence="1">
    <location>
        <begin position="1"/>
        <end position="38"/>
    </location>
</feature>
<sequence>MRPNKELTFGDYKSTSASSFLGHDGDRNPTPRALNKHQHHQVKEGDFSLLPLLFAFVLVPVDLGRLWSFLGNIFKCADEFISLSHAPIPATSVFLLQEWYTNGDNGTKFSS</sequence>
<gene>
    <name evidence="2" type="ORF">Fot_04394</name>
</gene>
<reference evidence="3" key="1">
    <citation type="submission" date="2024-07" db="EMBL/GenBank/DDBJ databases">
        <title>Two chromosome-level genome assemblies of Korean endemic species Abeliophyllum distichum and Forsythia ovata (Oleaceae).</title>
        <authorList>
            <person name="Jang H."/>
        </authorList>
    </citation>
    <scope>NUCLEOTIDE SEQUENCE [LARGE SCALE GENOMIC DNA]</scope>
</reference>
<dbReference type="EMBL" id="JBFOLJ010000001">
    <property type="protein sequence ID" value="KAL2559655.1"/>
    <property type="molecule type" value="Genomic_DNA"/>
</dbReference>
<accession>A0ABD1XGH6</accession>
<evidence type="ECO:0000313" key="2">
    <source>
        <dbReference type="EMBL" id="KAL2559655.1"/>
    </source>
</evidence>
<proteinExistence type="predicted"/>
<organism evidence="2 3">
    <name type="scientific">Forsythia ovata</name>
    <dbReference type="NCBI Taxonomy" id="205694"/>
    <lineage>
        <taxon>Eukaryota</taxon>
        <taxon>Viridiplantae</taxon>
        <taxon>Streptophyta</taxon>
        <taxon>Embryophyta</taxon>
        <taxon>Tracheophyta</taxon>
        <taxon>Spermatophyta</taxon>
        <taxon>Magnoliopsida</taxon>
        <taxon>eudicotyledons</taxon>
        <taxon>Gunneridae</taxon>
        <taxon>Pentapetalae</taxon>
        <taxon>asterids</taxon>
        <taxon>lamiids</taxon>
        <taxon>Lamiales</taxon>
        <taxon>Oleaceae</taxon>
        <taxon>Forsythieae</taxon>
        <taxon>Forsythia</taxon>
    </lineage>
</organism>
<name>A0ABD1XGH6_9LAMI</name>
<keyword evidence="3" id="KW-1185">Reference proteome</keyword>
<comment type="caution">
    <text evidence="2">The sequence shown here is derived from an EMBL/GenBank/DDBJ whole genome shotgun (WGS) entry which is preliminary data.</text>
</comment>
<protein>
    <submittedName>
        <fullName evidence="2">Uncharacterized protein</fullName>
    </submittedName>
</protein>
<dbReference type="Proteomes" id="UP001604277">
    <property type="component" value="Unassembled WGS sequence"/>
</dbReference>
<evidence type="ECO:0000313" key="3">
    <source>
        <dbReference type="Proteomes" id="UP001604277"/>
    </source>
</evidence>
<dbReference type="AlphaFoldDB" id="A0ABD1XGH6"/>